<gene>
    <name evidence="1" type="ORF">KE626_12945</name>
</gene>
<comment type="caution">
    <text evidence="1">The sequence shown here is derived from an EMBL/GenBank/DDBJ whole genome shotgun (WGS) entry which is preliminary data.</text>
</comment>
<dbReference type="Proteomes" id="UP000676386">
    <property type="component" value="Unassembled WGS sequence"/>
</dbReference>
<evidence type="ECO:0000313" key="1">
    <source>
        <dbReference type="EMBL" id="MBS0028218.1"/>
    </source>
</evidence>
<proteinExistence type="predicted"/>
<name>A0ABS5IZ27_9BACT</name>
<dbReference type="EMBL" id="JAGTXB010000005">
    <property type="protein sequence ID" value="MBS0028218.1"/>
    <property type="molecule type" value="Genomic_DNA"/>
</dbReference>
<keyword evidence="2" id="KW-1185">Reference proteome</keyword>
<dbReference type="PANTHER" id="PTHR30007">
    <property type="entry name" value="PHP DOMAIN PROTEIN"/>
    <property type="match status" value="1"/>
</dbReference>
<accession>A0ABS5IZ27</accession>
<protein>
    <submittedName>
        <fullName evidence="1">Transposase</fullName>
    </submittedName>
</protein>
<reference evidence="1 2" key="1">
    <citation type="submission" date="2021-04" db="EMBL/GenBank/DDBJ databases">
        <title>Chitinophaga sp. nov., isolated from the rhizosphere soil.</title>
        <authorList>
            <person name="He S."/>
        </authorList>
    </citation>
    <scope>NUCLEOTIDE SEQUENCE [LARGE SCALE GENOMIC DNA]</scope>
    <source>
        <strain evidence="1 2">2R12</strain>
    </source>
</reference>
<sequence>MAAQDGRQLRRYKRRWKIERFFTWLNAFKRVIARYDREIERYQALIHLAFALILMRRII</sequence>
<organism evidence="1 2">
    <name type="scientific">Chitinophaga hostae</name>
    <dbReference type="NCBI Taxonomy" id="2831022"/>
    <lineage>
        <taxon>Bacteria</taxon>
        <taxon>Pseudomonadati</taxon>
        <taxon>Bacteroidota</taxon>
        <taxon>Chitinophagia</taxon>
        <taxon>Chitinophagales</taxon>
        <taxon>Chitinophagaceae</taxon>
        <taxon>Chitinophaga</taxon>
    </lineage>
</organism>
<evidence type="ECO:0000313" key="2">
    <source>
        <dbReference type="Proteomes" id="UP000676386"/>
    </source>
</evidence>